<name>A0AAD8KJY6_TARER</name>
<protein>
    <recommendedName>
        <fullName evidence="5">BTB domain-containing protein</fullName>
    </recommendedName>
</protein>
<reference evidence="3" key="1">
    <citation type="journal article" date="2023" name="bioRxiv">
        <title>Improved chromosome-level genome assembly for marigold (Tagetes erecta).</title>
        <authorList>
            <person name="Jiang F."/>
            <person name="Yuan L."/>
            <person name="Wang S."/>
            <person name="Wang H."/>
            <person name="Xu D."/>
            <person name="Wang A."/>
            <person name="Fan W."/>
        </authorList>
    </citation>
    <scope>NUCLEOTIDE SEQUENCE</scope>
    <source>
        <strain evidence="3">WSJ</strain>
        <tissue evidence="3">Leaf</tissue>
    </source>
</reference>
<evidence type="ECO:0000313" key="3">
    <source>
        <dbReference type="EMBL" id="KAK1424312.1"/>
    </source>
</evidence>
<organism evidence="3 4">
    <name type="scientific">Tagetes erecta</name>
    <name type="common">African marigold</name>
    <dbReference type="NCBI Taxonomy" id="13708"/>
    <lineage>
        <taxon>Eukaryota</taxon>
        <taxon>Viridiplantae</taxon>
        <taxon>Streptophyta</taxon>
        <taxon>Embryophyta</taxon>
        <taxon>Tracheophyta</taxon>
        <taxon>Spermatophyta</taxon>
        <taxon>Magnoliopsida</taxon>
        <taxon>eudicotyledons</taxon>
        <taxon>Gunneridae</taxon>
        <taxon>Pentapetalae</taxon>
        <taxon>asterids</taxon>
        <taxon>campanulids</taxon>
        <taxon>Asterales</taxon>
        <taxon>Asteraceae</taxon>
        <taxon>Asteroideae</taxon>
        <taxon>Heliantheae alliance</taxon>
        <taxon>Tageteae</taxon>
        <taxon>Tagetes</taxon>
    </lineage>
</organism>
<gene>
    <name evidence="3" type="ORF">QVD17_19639</name>
</gene>
<feature type="region of interest" description="Disordered" evidence="2">
    <location>
        <begin position="1"/>
        <end position="24"/>
    </location>
</feature>
<dbReference type="PANTHER" id="PTHR31060:SF3">
    <property type="entry name" value="OS04G0579700 PROTEIN"/>
    <property type="match status" value="1"/>
</dbReference>
<comment type="pathway">
    <text evidence="1">Protein modification; protein ubiquitination.</text>
</comment>
<proteinExistence type="predicted"/>
<dbReference type="AlphaFoldDB" id="A0AAD8KJY6"/>
<accession>A0AAD8KJY6</accession>
<keyword evidence="4" id="KW-1185">Reference proteome</keyword>
<dbReference type="Proteomes" id="UP001229421">
    <property type="component" value="Unassembled WGS sequence"/>
</dbReference>
<evidence type="ECO:0008006" key="5">
    <source>
        <dbReference type="Google" id="ProtNLM"/>
    </source>
</evidence>
<sequence>MMANEPDSKIPNNGPISTLKRPSNGHLIPPFVDTQSLMQQRLSEILACGSPGSLFNDPISSDVKLTLSSKDGLSVCMNVHRQILVAHSRFFADKLLDTRRKMGQQGQWMMIISSRLGWLMYCKDLRRKLMEM</sequence>
<evidence type="ECO:0000256" key="2">
    <source>
        <dbReference type="SAM" id="MobiDB-lite"/>
    </source>
</evidence>
<dbReference type="PANTHER" id="PTHR31060">
    <property type="entry name" value="OSJNBA0011J08.25 PROTEIN-RELATED"/>
    <property type="match status" value="1"/>
</dbReference>
<dbReference type="InterPro" id="IPR038920">
    <property type="entry name" value="At3g05675-like"/>
</dbReference>
<dbReference type="EMBL" id="JAUHHV010000005">
    <property type="protein sequence ID" value="KAK1424312.1"/>
    <property type="molecule type" value="Genomic_DNA"/>
</dbReference>
<dbReference type="Gene3D" id="3.30.710.10">
    <property type="entry name" value="Potassium Channel Kv1.1, Chain A"/>
    <property type="match status" value="1"/>
</dbReference>
<evidence type="ECO:0000256" key="1">
    <source>
        <dbReference type="ARBA" id="ARBA00004906"/>
    </source>
</evidence>
<comment type="caution">
    <text evidence="3">The sequence shown here is derived from an EMBL/GenBank/DDBJ whole genome shotgun (WGS) entry which is preliminary data.</text>
</comment>
<evidence type="ECO:0000313" key="4">
    <source>
        <dbReference type="Proteomes" id="UP001229421"/>
    </source>
</evidence>
<dbReference type="InterPro" id="IPR011333">
    <property type="entry name" value="SKP1/BTB/POZ_sf"/>
</dbReference>